<evidence type="ECO:0000313" key="1">
    <source>
        <dbReference type="EMBL" id="SVB59748.1"/>
    </source>
</evidence>
<sequence>MADRTVATTDTLDTLRTTYNSTAGDVGDISGVTGASGIIADSTDIVEAIVAMNTEVNAIKAGTSVFETKITFEGATDDAYETILAITDPTADRTITFPDASGTVVTTSATQTLTNKTLTNPTIAGGTFSGSFTGTQDLTGLVMSGASPLVFEGATADAYETTLAFTDPTADRTITLPNATDTLVGLATTDTLTNKTIDLGSNTLTGSLAEFNTA</sequence>
<accession>A0A382F9I0</accession>
<organism evidence="1">
    <name type="scientific">marine metagenome</name>
    <dbReference type="NCBI Taxonomy" id="408172"/>
    <lineage>
        <taxon>unclassified sequences</taxon>
        <taxon>metagenomes</taxon>
        <taxon>ecological metagenomes</taxon>
    </lineage>
</organism>
<reference evidence="1" key="1">
    <citation type="submission" date="2018-05" db="EMBL/GenBank/DDBJ databases">
        <authorList>
            <person name="Lanie J.A."/>
            <person name="Ng W.-L."/>
            <person name="Kazmierczak K.M."/>
            <person name="Andrzejewski T.M."/>
            <person name="Davidsen T.M."/>
            <person name="Wayne K.J."/>
            <person name="Tettelin H."/>
            <person name="Glass J.I."/>
            <person name="Rusch D."/>
            <person name="Podicherti R."/>
            <person name="Tsui H.-C.T."/>
            <person name="Winkler M.E."/>
        </authorList>
    </citation>
    <scope>NUCLEOTIDE SEQUENCE</scope>
</reference>
<protein>
    <submittedName>
        <fullName evidence="1">Uncharacterized protein</fullName>
    </submittedName>
</protein>
<dbReference type="EMBL" id="UINC01048781">
    <property type="protein sequence ID" value="SVB59748.1"/>
    <property type="molecule type" value="Genomic_DNA"/>
</dbReference>
<feature type="non-terminal residue" evidence="1">
    <location>
        <position position="214"/>
    </location>
</feature>
<proteinExistence type="predicted"/>
<dbReference type="AlphaFoldDB" id="A0A382F9I0"/>
<name>A0A382F9I0_9ZZZZ</name>
<gene>
    <name evidence="1" type="ORF">METZ01_LOCUS212602</name>
</gene>